<evidence type="ECO:0000256" key="1">
    <source>
        <dbReference type="ARBA" id="ARBA00023235"/>
    </source>
</evidence>
<evidence type="ECO:0000313" key="3">
    <source>
        <dbReference type="Proteomes" id="UP000003448"/>
    </source>
</evidence>
<dbReference type="GO" id="GO:0008880">
    <property type="term" value="F:glucuronate isomerase activity"/>
    <property type="evidence" value="ECO:0007669"/>
    <property type="project" value="InterPro"/>
</dbReference>
<dbReference type="InterPro" id="IPR011051">
    <property type="entry name" value="RmlC_Cupin_sf"/>
</dbReference>
<organism evidence="2 3">
    <name type="scientific">Micromonospora lupini str. Lupac 08</name>
    <dbReference type="NCBI Taxonomy" id="1150864"/>
    <lineage>
        <taxon>Bacteria</taxon>
        <taxon>Bacillati</taxon>
        <taxon>Actinomycetota</taxon>
        <taxon>Actinomycetes</taxon>
        <taxon>Micromonosporales</taxon>
        <taxon>Micromonosporaceae</taxon>
        <taxon>Micromonospora</taxon>
    </lineage>
</organism>
<dbReference type="PIRSF" id="PIRSF036628">
    <property type="entry name" value="IolB"/>
    <property type="match status" value="1"/>
</dbReference>
<accession>I0L769</accession>
<dbReference type="eggNOG" id="COG3718">
    <property type="taxonomic scope" value="Bacteria"/>
</dbReference>
<name>I0L769_9ACTN</name>
<dbReference type="SUPFAM" id="SSF51182">
    <property type="entry name" value="RmlC-like cupins"/>
    <property type="match status" value="1"/>
</dbReference>
<dbReference type="Gene3D" id="2.60.120.10">
    <property type="entry name" value="Jelly Rolls"/>
    <property type="match status" value="2"/>
</dbReference>
<dbReference type="InterPro" id="IPR021120">
    <property type="entry name" value="KduI/IolB_isomerase"/>
</dbReference>
<dbReference type="InterPro" id="IPR024203">
    <property type="entry name" value="Deoxy-glucuronate_isom_IolB"/>
</dbReference>
<dbReference type="AlphaFoldDB" id="I0L769"/>
<protein>
    <submittedName>
        <fullName evidence="2">5-deoxy-glucuronate isomerase</fullName>
    </submittedName>
</protein>
<keyword evidence="1 2" id="KW-0413">Isomerase</keyword>
<dbReference type="STRING" id="1150864.MILUP08_44541"/>
<dbReference type="GO" id="GO:0019310">
    <property type="term" value="P:inositol catabolic process"/>
    <property type="evidence" value="ECO:0007669"/>
    <property type="project" value="InterPro"/>
</dbReference>
<dbReference type="PANTHER" id="PTHR39193:SF1">
    <property type="entry name" value="5-DEOXY-GLUCURONATE ISOMERASE"/>
    <property type="match status" value="1"/>
</dbReference>
<reference evidence="3" key="1">
    <citation type="journal article" date="2012" name="J. Bacteriol.">
        <title>Genome Sequence of Micromonospora lupini Lupac 08, Isolated from Root Nodules of Lupinus angustifolius.</title>
        <authorList>
            <person name="Alonso-Vega P."/>
            <person name="Normand P."/>
            <person name="Bacigalupe R."/>
            <person name="Pujic P."/>
            <person name="Lajus A."/>
            <person name="Vallenet D."/>
            <person name="Carro L."/>
            <person name="Coll P."/>
            <person name="Trujillo M.E."/>
        </authorList>
    </citation>
    <scope>NUCLEOTIDE SEQUENCE [LARGE SCALE GENOMIC DNA]</scope>
    <source>
        <strain evidence="3">Lupac 08</strain>
    </source>
</reference>
<dbReference type="PANTHER" id="PTHR39193">
    <property type="entry name" value="5-DEOXY-GLUCURONATE ISOMERASE"/>
    <property type="match status" value="1"/>
</dbReference>
<gene>
    <name evidence="2" type="primary">iolB</name>
    <name evidence="2" type="ORF">MILUP08_44541</name>
</gene>
<dbReference type="Proteomes" id="UP000003448">
    <property type="component" value="Unassembled WGS sequence"/>
</dbReference>
<dbReference type="InterPro" id="IPR014710">
    <property type="entry name" value="RmlC-like_jellyroll"/>
</dbReference>
<dbReference type="NCBIfam" id="TIGR04378">
    <property type="entry name" value="myo_inos_iolB"/>
    <property type="match status" value="1"/>
</dbReference>
<dbReference type="Pfam" id="PF04962">
    <property type="entry name" value="KduI"/>
    <property type="match status" value="1"/>
</dbReference>
<sequence length="291" mass="32131">MTTATDPHRPRILRKVTMDYRYHCSIPASDGRNTLPFNPCRLLDFTLLRLSAGESWTGESGDREILAVILGGTASFTVAGHHFPRVGGRPDVFSGKPHSVYLPAGSPITVEAVTDVEIALPSAPSDLAADPYVIAPEQVATGRWGAANFGRNYHQILTEIAQPDLPARRLIVGETYTPSGNWSTYPPHRHRVDDLPAEAAHEEMYYYRVNPANGFGISRVYTDDGYEENVTIRDHVMQMMPEGYHTVVSAPGYTTYFLWFLAGTQRTQGAREDADLAWVGKTVPTLRSVGL</sequence>
<dbReference type="EMBL" id="CAIE01000035">
    <property type="protein sequence ID" value="CCH19666.1"/>
    <property type="molecule type" value="Genomic_DNA"/>
</dbReference>
<keyword evidence="3" id="KW-1185">Reference proteome</keyword>
<proteinExistence type="predicted"/>
<evidence type="ECO:0000313" key="2">
    <source>
        <dbReference type="EMBL" id="CCH19666.1"/>
    </source>
</evidence>
<comment type="caution">
    <text evidence="2">The sequence shown here is derived from an EMBL/GenBank/DDBJ whole genome shotgun (WGS) entry which is preliminary data.</text>
</comment>